<dbReference type="OrthoDB" id="1612078at2759"/>
<dbReference type="Pfam" id="PF25156">
    <property type="entry name" value="PNGase_A_C"/>
    <property type="match status" value="1"/>
</dbReference>
<evidence type="ECO:0000313" key="3">
    <source>
        <dbReference type="EMBL" id="PAV19237.1"/>
    </source>
</evidence>
<evidence type="ECO:0000256" key="1">
    <source>
        <dbReference type="SAM" id="SignalP"/>
    </source>
</evidence>
<feature type="chain" id="PRO_5013615240" evidence="1">
    <location>
        <begin position="23"/>
        <end position="601"/>
    </location>
</feature>
<name>A0A286UI24_9AGAM</name>
<dbReference type="Pfam" id="PF12222">
    <property type="entry name" value="PNGaseA"/>
    <property type="match status" value="1"/>
</dbReference>
<sequence length="601" mass="64195">MSQRCKYCCLSTALTLSSTILGSIVQAAVLVDFQVAQPLPLPGDAKQCSQVLIEHTFGNSFGSPAIANFTPPTDCGDIGSWAGISLNLTVTSNGTQFDRLGIFTFQQTEIWRTSTPEPSRGDGIIWTYLKDVTRFIPLFENPGEFIFELDNLLETGLDGQYATTVTATFFASSDVHPAAKKADLILPISALGGASPDDNAPSVPPAISLNVTFPINTIEVYAEIFASGNGNEEFWYFNTANEFLGDLPSGTTFGDGPFREVRVLVDGVLAGIAFPYAVIFTGGIIPTAWRPITSYGAIDLPTYVLDLTPFAPILADGQPHNISLDVASSETDHAINANWFVSGNVQVVLDPSGKQTTGNITVYDAKPFADTNTNGSVGRNGDVNVTVSASHPVHIEAQVISGSGNVNNVVFKQDLSYSNTQNYLQNTFVQNVFQESSGSVSSTHNGVEVLTDKFSYPFNINFTVLTPSGSQFTASFDHGYERTLLPAPFLLGSTISERQQATGFFQTASTGNTGNGTSTNTFTYTDTAGNTYDREVSAALNVITADHQGGSLAPVPVLADSEDDVQRVFVGERVRLPGKMSEGGGGGRYECRLIVHCISFG</sequence>
<dbReference type="STRING" id="2282107.A0A286UI24"/>
<evidence type="ECO:0000259" key="2">
    <source>
        <dbReference type="Pfam" id="PF12222"/>
    </source>
</evidence>
<dbReference type="InterPro" id="IPR021102">
    <property type="entry name" value="PNGase_A"/>
</dbReference>
<dbReference type="PANTHER" id="PTHR31104">
    <property type="entry name" value="PEPTIDE-N4-(N-ACETYL-BETA-GLUCOSAMINYL)ASPARAGINE AMIDASE A PROTEIN"/>
    <property type="match status" value="1"/>
</dbReference>
<feature type="domain" description="Peptide N-acetyl-beta-D-glucosaminyl asparaginase amidase A N-terminal" evidence="2">
    <location>
        <begin position="40"/>
        <end position="365"/>
    </location>
</feature>
<feature type="signal peptide" evidence="1">
    <location>
        <begin position="1"/>
        <end position="22"/>
    </location>
</feature>
<reference evidence="3 4" key="1">
    <citation type="journal article" date="2017" name="Mol. Ecol.">
        <title>Comparative and population genomic landscape of Phellinus noxius: A hypervariable fungus causing root rot in trees.</title>
        <authorList>
            <person name="Chung C.L."/>
            <person name="Lee T.J."/>
            <person name="Akiba M."/>
            <person name="Lee H.H."/>
            <person name="Kuo T.H."/>
            <person name="Liu D."/>
            <person name="Ke H.M."/>
            <person name="Yokoi T."/>
            <person name="Roa M.B."/>
            <person name="Lu M.J."/>
            <person name="Chang Y.Y."/>
            <person name="Ann P.J."/>
            <person name="Tsai J.N."/>
            <person name="Chen C.Y."/>
            <person name="Tzean S.S."/>
            <person name="Ota Y."/>
            <person name="Hattori T."/>
            <person name="Sahashi N."/>
            <person name="Liou R.F."/>
            <person name="Kikuchi T."/>
            <person name="Tsai I.J."/>
        </authorList>
    </citation>
    <scope>NUCLEOTIDE SEQUENCE [LARGE SCALE GENOMIC DNA]</scope>
    <source>
        <strain evidence="3 4">FFPRI411160</strain>
    </source>
</reference>
<dbReference type="InterPro" id="IPR056948">
    <property type="entry name" value="PNGaseA_N"/>
</dbReference>
<dbReference type="AlphaFoldDB" id="A0A286UI24"/>
<evidence type="ECO:0000313" key="4">
    <source>
        <dbReference type="Proteomes" id="UP000217199"/>
    </source>
</evidence>
<comment type="caution">
    <text evidence="3">The sequence shown here is derived from an EMBL/GenBank/DDBJ whole genome shotgun (WGS) entry which is preliminary data.</text>
</comment>
<dbReference type="Proteomes" id="UP000217199">
    <property type="component" value="Unassembled WGS sequence"/>
</dbReference>
<proteinExistence type="predicted"/>
<dbReference type="InParanoid" id="A0A286UI24"/>
<organism evidence="3 4">
    <name type="scientific">Pyrrhoderma noxium</name>
    <dbReference type="NCBI Taxonomy" id="2282107"/>
    <lineage>
        <taxon>Eukaryota</taxon>
        <taxon>Fungi</taxon>
        <taxon>Dikarya</taxon>
        <taxon>Basidiomycota</taxon>
        <taxon>Agaricomycotina</taxon>
        <taxon>Agaricomycetes</taxon>
        <taxon>Hymenochaetales</taxon>
        <taxon>Hymenochaetaceae</taxon>
        <taxon>Pyrrhoderma</taxon>
    </lineage>
</organism>
<protein>
    <submittedName>
        <fullName evidence="3">Peptide-n4-(N-acetyl-beta-glucosaminyl)asparagine amidase a</fullName>
    </submittedName>
</protein>
<dbReference type="EMBL" id="NBII01000004">
    <property type="protein sequence ID" value="PAV19237.1"/>
    <property type="molecule type" value="Genomic_DNA"/>
</dbReference>
<keyword evidence="4" id="KW-1185">Reference proteome</keyword>
<accession>A0A286UI24</accession>
<gene>
    <name evidence="3" type="ORF">PNOK_0417000</name>
</gene>
<keyword evidence="1" id="KW-0732">Signal</keyword>